<reference evidence="2" key="1">
    <citation type="submission" date="2022-11" db="EMBL/GenBank/DDBJ databases">
        <authorList>
            <person name="Kikuchi T."/>
        </authorList>
    </citation>
    <scope>NUCLEOTIDE SEQUENCE</scope>
    <source>
        <strain evidence="2">PS1010</strain>
    </source>
</reference>
<evidence type="ECO:0000313" key="3">
    <source>
        <dbReference type="Proteomes" id="UP001152747"/>
    </source>
</evidence>
<sequence length="118" mass="14061">MFQIFAIFLLPAAIFGRWNVNVDVGCRNRSRWLIHVDFYNSTGHRYYRSETINPRCSMFRRYNDVIMGPVEKPTKITFYHTCINGRSPKFMKFKVPYSIFDYVMTRMDDLGVPARDDE</sequence>
<gene>
    <name evidence="2" type="ORF">CAMP_LOCUS6282</name>
</gene>
<evidence type="ECO:0008006" key="4">
    <source>
        <dbReference type="Google" id="ProtNLM"/>
    </source>
</evidence>
<protein>
    <recommendedName>
        <fullName evidence="4">ZP domain-containing protein</fullName>
    </recommendedName>
</protein>
<keyword evidence="1" id="KW-0732">Signal</keyword>
<feature type="signal peptide" evidence="1">
    <location>
        <begin position="1"/>
        <end position="16"/>
    </location>
</feature>
<feature type="chain" id="PRO_5040337585" description="ZP domain-containing protein" evidence="1">
    <location>
        <begin position="17"/>
        <end position="118"/>
    </location>
</feature>
<dbReference type="EMBL" id="CANHGI010000002">
    <property type="protein sequence ID" value="CAI5443645.1"/>
    <property type="molecule type" value="Genomic_DNA"/>
</dbReference>
<comment type="caution">
    <text evidence="2">The sequence shown here is derived from an EMBL/GenBank/DDBJ whole genome shotgun (WGS) entry which is preliminary data.</text>
</comment>
<proteinExistence type="predicted"/>
<name>A0A9P1IEN8_9PELO</name>
<dbReference type="AlphaFoldDB" id="A0A9P1IEN8"/>
<accession>A0A9P1IEN8</accession>
<evidence type="ECO:0000256" key="1">
    <source>
        <dbReference type="SAM" id="SignalP"/>
    </source>
</evidence>
<evidence type="ECO:0000313" key="2">
    <source>
        <dbReference type="EMBL" id="CAI5443645.1"/>
    </source>
</evidence>
<organism evidence="2 3">
    <name type="scientific">Caenorhabditis angaria</name>
    <dbReference type="NCBI Taxonomy" id="860376"/>
    <lineage>
        <taxon>Eukaryota</taxon>
        <taxon>Metazoa</taxon>
        <taxon>Ecdysozoa</taxon>
        <taxon>Nematoda</taxon>
        <taxon>Chromadorea</taxon>
        <taxon>Rhabditida</taxon>
        <taxon>Rhabditina</taxon>
        <taxon>Rhabditomorpha</taxon>
        <taxon>Rhabditoidea</taxon>
        <taxon>Rhabditidae</taxon>
        <taxon>Peloderinae</taxon>
        <taxon>Caenorhabditis</taxon>
    </lineage>
</organism>
<dbReference type="Proteomes" id="UP001152747">
    <property type="component" value="Unassembled WGS sequence"/>
</dbReference>
<keyword evidence="3" id="KW-1185">Reference proteome</keyword>